<accession>A0A397SDR7</accession>
<dbReference type="AlphaFoldDB" id="A0A397SDR7"/>
<dbReference type="SMART" id="SM00195">
    <property type="entry name" value="DSPc"/>
    <property type="match status" value="1"/>
</dbReference>
<dbReference type="InterPro" id="IPR020422">
    <property type="entry name" value="TYR_PHOSPHATASE_DUAL_dom"/>
</dbReference>
<dbReference type="Proteomes" id="UP000265703">
    <property type="component" value="Unassembled WGS sequence"/>
</dbReference>
<dbReference type="EC" id="3.1.3.48" evidence="2"/>
<evidence type="ECO:0000256" key="3">
    <source>
        <dbReference type="ARBA" id="ARBA00022801"/>
    </source>
</evidence>
<evidence type="ECO:0000256" key="1">
    <source>
        <dbReference type="ARBA" id="ARBA00008601"/>
    </source>
</evidence>
<evidence type="ECO:0000256" key="4">
    <source>
        <dbReference type="ARBA" id="ARBA00022912"/>
    </source>
</evidence>
<dbReference type="InterPro" id="IPR000387">
    <property type="entry name" value="Tyr_Pase_dom"/>
</dbReference>
<comment type="caution">
    <text evidence="7">The sequence shown here is derived from an EMBL/GenBank/DDBJ whole genome shotgun (WGS) entry which is preliminary data.</text>
</comment>
<name>A0A397SDR7_9GLOM</name>
<evidence type="ECO:0000256" key="2">
    <source>
        <dbReference type="ARBA" id="ARBA00013064"/>
    </source>
</evidence>
<feature type="non-terminal residue" evidence="7">
    <location>
        <position position="1"/>
    </location>
</feature>
<dbReference type="EMBL" id="QKYT01000879">
    <property type="protein sequence ID" value="RIA80891.1"/>
    <property type="molecule type" value="Genomic_DNA"/>
</dbReference>
<keyword evidence="8" id="KW-1185">Reference proteome</keyword>
<dbReference type="GO" id="GO:0005737">
    <property type="term" value="C:cytoplasm"/>
    <property type="evidence" value="ECO:0007669"/>
    <property type="project" value="TreeGrafter"/>
</dbReference>
<feature type="domain" description="Tyrosine specific protein phosphatases" evidence="6">
    <location>
        <begin position="65"/>
        <end position="123"/>
    </location>
</feature>
<evidence type="ECO:0000313" key="7">
    <source>
        <dbReference type="EMBL" id="RIA80891.1"/>
    </source>
</evidence>
<dbReference type="InterPro" id="IPR000340">
    <property type="entry name" value="Dual-sp_phosphatase_cat-dom"/>
</dbReference>
<feature type="domain" description="Tyrosine-protein phosphatase" evidence="5">
    <location>
        <begin position="1"/>
        <end position="145"/>
    </location>
</feature>
<comment type="similarity">
    <text evidence="1">Belongs to the protein-tyrosine phosphatase family. Non-receptor class dual specificity subfamily.</text>
</comment>
<dbReference type="GO" id="GO:0033550">
    <property type="term" value="F:MAP kinase tyrosine phosphatase activity"/>
    <property type="evidence" value="ECO:0007669"/>
    <property type="project" value="TreeGrafter"/>
</dbReference>
<evidence type="ECO:0000259" key="6">
    <source>
        <dbReference type="PROSITE" id="PS50056"/>
    </source>
</evidence>
<feature type="non-terminal residue" evidence="7">
    <location>
        <position position="152"/>
    </location>
</feature>
<sequence>QPTEIIQDFLYLSGVYTAANGDLLASNNITHVINISPCTNFYETKVPKSILKKLYVHDEPGENIKKFFDVSNKFIYKAKETRGRVLIHCWAGRSRSVSLILAFLMDLYKYSFNEAFNYVKAKRSIIKPNRGFRLQLSDYEAELNGSLEVSVS</sequence>
<dbReference type="OrthoDB" id="2017893at2759"/>
<keyword evidence="4" id="KW-0904">Protein phosphatase</keyword>
<dbReference type="SUPFAM" id="SSF52799">
    <property type="entry name" value="(Phosphotyrosine protein) phosphatases II"/>
    <property type="match status" value="1"/>
</dbReference>
<dbReference type="PROSITE" id="PS50054">
    <property type="entry name" value="TYR_PHOSPHATASE_DUAL"/>
    <property type="match status" value="1"/>
</dbReference>
<dbReference type="CDD" id="cd14498">
    <property type="entry name" value="DSP"/>
    <property type="match status" value="1"/>
</dbReference>
<dbReference type="GO" id="GO:0043409">
    <property type="term" value="P:negative regulation of MAPK cascade"/>
    <property type="evidence" value="ECO:0007669"/>
    <property type="project" value="TreeGrafter"/>
</dbReference>
<dbReference type="GO" id="GO:0008330">
    <property type="term" value="F:protein tyrosine/threonine phosphatase activity"/>
    <property type="evidence" value="ECO:0007669"/>
    <property type="project" value="TreeGrafter"/>
</dbReference>
<dbReference type="GO" id="GO:0017017">
    <property type="term" value="F:MAP kinase tyrosine/serine/threonine phosphatase activity"/>
    <property type="evidence" value="ECO:0007669"/>
    <property type="project" value="TreeGrafter"/>
</dbReference>
<reference evidence="7 8" key="1">
    <citation type="submission" date="2018-06" db="EMBL/GenBank/DDBJ databases">
        <title>Comparative genomics reveals the genomic features of Rhizophagus irregularis, R. cerebriforme, R. diaphanum and Gigaspora rosea, and their symbiotic lifestyle signature.</title>
        <authorList>
            <person name="Morin E."/>
            <person name="San Clemente H."/>
            <person name="Chen E.C.H."/>
            <person name="De La Providencia I."/>
            <person name="Hainaut M."/>
            <person name="Kuo A."/>
            <person name="Kohler A."/>
            <person name="Murat C."/>
            <person name="Tang N."/>
            <person name="Roy S."/>
            <person name="Loubradou J."/>
            <person name="Henrissat B."/>
            <person name="Grigoriev I.V."/>
            <person name="Corradi N."/>
            <person name="Roux C."/>
            <person name="Martin F.M."/>
        </authorList>
    </citation>
    <scope>NUCLEOTIDE SEQUENCE [LARGE SCALE GENOMIC DNA]</scope>
    <source>
        <strain evidence="7 8">DAOM 227022</strain>
    </source>
</reference>
<dbReference type="Gene3D" id="3.90.190.10">
    <property type="entry name" value="Protein tyrosine phosphatase superfamily"/>
    <property type="match status" value="1"/>
</dbReference>
<evidence type="ECO:0000259" key="5">
    <source>
        <dbReference type="PROSITE" id="PS50054"/>
    </source>
</evidence>
<keyword evidence="3" id="KW-0378">Hydrolase</keyword>
<dbReference type="PANTHER" id="PTHR10159:SF519">
    <property type="entry name" value="DUAL SPECIFICITY PROTEIN PHOSPHATASE MPK3"/>
    <property type="match status" value="1"/>
</dbReference>
<dbReference type="InterPro" id="IPR029021">
    <property type="entry name" value="Prot-tyrosine_phosphatase-like"/>
</dbReference>
<proteinExistence type="inferred from homology"/>
<dbReference type="STRING" id="658196.A0A397SDR7"/>
<dbReference type="Pfam" id="PF00782">
    <property type="entry name" value="DSPc"/>
    <property type="match status" value="1"/>
</dbReference>
<protein>
    <recommendedName>
        <fullName evidence="2">protein-tyrosine-phosphatase</fullName>
        <ecNumber evidence="2">3.1.3.48</ecNumber>
    </recommendedName>
</protein>
<gene>
    <name evidence="7" type="ORF">C1645_661371</name>
</gene>
<evidence type="ECO:0000313" key="8">
    <source>
        <dbReference type="Proteomes" id="UP000265703"/>
    </source>
</evidence>
<organism evidence="7 8">
    <name type="scientific">Glomus cerebriforme</name>
    <dbReference type="NCBI Taxonomy" id="658196"/>
    <lineage>
        <taxon>Eukaryota</taxon>
        <taxon>Fungi</taxon>
        <taxon>Fungi incertae sedis</taxon>
        <taxon>Mucoromycota</taxon>
        <taxon>Glomeromycotina</taxon>
        <taxon>Glomeromycetes</taxon>
        <taxon>Glomerales</taxon>
        <taxon>Glomeraceae</taxon>
        <taxon>Glomus</taxon>
    </lineage>
</organism>
<dbReference type="PROSITE" id="PS50056">
    <property type="entry name" value="TYR_PHOSPHATASE_2"/>
    <property type="match status" value="1"/>
</dbReference>
<dbReference type="PANTHER" id="PTHR10159">
    <property type="entry name" value="DUAL SPECIFICITY PROTEIN PHOSPHATASE"/>
    <property type="match status" value="1"/>
</dbReference>